<sequence>MLFSNLAVALLAAVPALATFPKPVPVCGTKTQTVGGTKWATITPPPVTVTRSIAQACYATTTSTCTNYYYSTNWLTVTRTQQNCVTLTLRPTATVTKWLGTVTRTCCTNGWKRDDGSWPEPTDISQLTNGDRFKLGLPPAAQGGEEKRWWYPPKPAGPSCTPTTTCVTDWTTKTTTGCAQTRYATKTICSATKWVVVPSATTVVQTRTATKTQVVQGPPSTITKQPVPTTTICPGYYTTTISKKCW</sequence>
<reference evidence="2 3" key="1">
    <citation type="submission" date="2023-08" db="EMBL/GenBank/DDBJ databases">
        <title>Annotated Genome Sequence of Vanrija albida AlHP1.</title>
        <authorList>
            <person name="Herzog R."/>
        </authorList>
    </citation>
    <scope>NUCLEOTIDE SEQUENCE [LARGE SCALE GENOMIC DNA]</scope>
    <source>
        <strain evidence="2 3">AlHP1</strain>
    </source>
</reference>
<feature type="signal peptide" evidence="1">
    <location>
        <begin position="1"/>
        <end position="18"/>
    </location>
</feature>
<protein>
    <submittedName>
        <fullName evidence="2">Uncharacterized protein</fullName>
    </submittedName>
</protein>
<dbReference type="GeneID" id="95986411"/>
<evidence type="ECO:0000313" key="2">
    <source>
        <dbReference type="EMBL" id="KAL1408555.1"/>
    </source>
</evidence>
<dbReference type="RefSeq" id="XP_069208499.1">
    <property type="nucleotide sequence ID" value="XM_069353857.1"/>
</dbReference>
<proteinExistence type="predicted"/>
<evidence type="ECO:0000313" key="3">
    <source>
        <dbReference type="Proteomes" id="UP001565368"/>
    </source>
</evidence>
<accession>A0ABR3Q1F1</accession>
<name>A0ABR3Q1F1_9TREE</name>
<comment type="caution">
    <text evidence="2">The sequence shown here is derived from an EMBL/GenBank/DDBJ whole genome shotgun (WGS) entry which is preliminary data.</text>
</comment>
<keyword evidence="1" id="KW-0732">Signal</keyword>
<dbReference type="Proteomes" id="UP001565368">
    <property type="component" value="Unassembled WGS sequence"/>
</dbReference>
<feature type="chain" id="PRO_5046185211" evidence="1">
    <location>
        <begin position="19"/>
        <end position="246"/>
    </location>
</feature>
<gene>
    <name evidence="2" type="ORF">Q8F55_005368</name>
</gene>
<evidence type="ECO:0000256" key="1">
    <source>
        <dbReference type="SAM" id="SignalP"/>
    </source>
</evidence>
<organism evidence="2 3">
    <name type="scientific">Vanrija albida</name>
    <dbReference type="NCBI Taxonomy" id="181172"/>
    <lineage>
        <taxon>Eukaryota</taxon>
        <taxon>Fungi</taxon>
        <taxon>Dikarya</taxon>
        <taxon>Basidiomycota</taxon>
        <taxon>Agaricomycotina</taxon>
        <taxon>Tremellomycetes</taxon>
        <taxon>Trichosporonales</taxon>
        <taxon>Trichosporonaceae</taxon>
        <taxon>Vanrija</taxon>
    </lineage>
</organism>
<dbReference type="EMBL" id="JBBXJM010000004">
    <property type="protein sequence ID" value="KAL1408555.1"/>
    <property type="molecule type" value="Genomic_DNA"/>
</dbReference>
<keyword evidence="3" id="KW-1185">Reference proteome</keyword>